<name>A0A3B1C172_9ZZZZ</name>
<gene>
    <name evidence="1" type="ORF">MNBD_NITROSPINAE02-394</name>
</gene>
<dbReference type="PANTHER" id="PTHR38134">
    <property type="entry name" value="SLR1395 PROTEIN"/>
    <property type="match status" value="1"/>
</dbReference>
<sequence>MSTILYYITGHGFGHAVRSSQVIEHLTEEYGHKVVIRTSAPRWLFTRPTHGSITFEHEEVDSGLRQNDSLTTDIAGSLEYFSWWEANLTPNVKAELENIDRIMPDVIVCDIAPTGVEAGLRAGLPVVVVANFLWDWILEGYVDESPMFAPIAKKLTSIYSKAQMILRTGLNGGMSRYENIFDIPLIARKSSGTKKEIRDDLDIAHDKIFALISLGGHGLERFYHDLDRRITVAELFTIGEKADNRQKIKVFGRDAAAHEDLVMASDLVIGKLGYGLCSEIISASRGILYTPRVDFVEYNVLAKETEEYVATIKVSQDTFLKGSLDDIIIKLLEMKPPDKTPELNGAEVAARMIDQQYLRGRK</sequence>
<organism evidence="1">
    <name type="scientific">hydrothermal vent metagenome</name>
    <dbReference type="NCBI Taxonomy" id="652676"/>
    <lineage>
        <taxon>unclassified sequences</taxon>
        <taxon>metagenomes</taxon>
        <taxon>ecological metagenomes</taxon>
    </lineage>
</organism>
<accession>A0A3B1C172</accession>
<dbReference type="PANTHER" id="PTHR38134:SF2">
    <property type="entry name" value="GALACTOKINASE"/>
    <property type="match status" value="1"/>
</dbReference>
<dbReference type="SUPFAM" id="SSF53756">
    <property type="entry name" value="UDP-Glycosyltransferase/glycogen phosphorylase"/>
    <property type="match status" value="1"/>
</dbReference>
<proteinExistence type="predicted"/>
<dbReference type="EMBL" id="UOGE01000023">
    <property type="protein sequence ID" value="VAX17528.1"/>
    <property type="molecule type" value="Genomic_DNA"/>
</dbReference>
<reference evidence="1" key="1">
    <citation type="submission" date="2018-06" db="EMBL/GenBank/DDBJ databases">
        <authorList>
            <person name="Zhirakovskaya E."/>
        </authorList>
    </citation>
    <scope>NUCLEOTIDE SEQUENCE</scope>
</reference>
<evidence type="ECO:0000313" key="1">
    <source>
        <dbReference type="EMBL" id="VAX17528.1"/>
    </source>
</evidence>
<evidence type="ECO:0008006" key="2">
    <source>
        <dbReference type="Google" id="ProtNLM"/>
    </source>
</evidence>
<dbReference type="InterPro" id="IPR053205">
    <property type="entry name" value="GHMP_kinase_L-arabinokinase"/>
</dbReference>
<dbReference type="AlphaFoldDB" id="A0A3B1C172"/>
<protein>
    <recommendedName>
        <fullName evidence="2">Glycosyl transferase family 28 C-terminal domain-containing protein</fullName>
    </recommendedName>
</protein>
<dbReference type="Pfam" id="PF13528">
    <property type="entry name" value="Glyco_trans_1_3"/>
    <property type="match status" value="1"/>
</dbReference>